<evidence type="ECO:0000313" key="2">
    <source>
        <dbReference type="Proteomes" id="UP001321542"/>
    </source>
</evidence>
<keyword evidence="2" id="KW-1185">Reference proteome</keyword>
<dbReference type="Proteomes" id="UP001321542">
    <property type="component" value="Chromosome"/>
</dbReference>
<reference evidence="1 2" key="2">
    <citation type="journal article" date="2023" name="ChemBioChem">
        <title>Acyltransferase Domain Exchange between Two Independent Type I Polyketide Synthases in the Same Producer Strain of Macrolide Antibiotics.</title>
        <authorList>
            <person name="Kudo F."/>
            <person name="Kishikawa K."/>
            <person name="Tsuboi K."/>
            <person name="Kido T."/>
            <person name="Usui T."/>
            <person name="Hashimoto J."/>
            <person name="Shin-Ya K."/>
            <person name="Miyanaga A."/>
            <person name="Eguchi T."/>
        </authorList>
    </citation>
    <scope>NUCLEOTIDE SEQUENCE [LARGE SCALE GENOMIC DNA]</scope>
    <source>
        <strain evidence="1 2">A-8890</strain>
    </source>
</reference>
<accession>A0ABM7FN41</accession>
<reference evidence="1 2" key="1">
    <citation type="journal article" date="2010" name="ChemBioChem">
        <title>Cloning and characterization of the biosynthetic gene cluster of 16-membered macrolide antibiotic FD-891: involvement of a dual functional cytochrome P450 monooxygenase catalyzing epoxidation and hydroxylation.</title>
        <authorList>
            <person name="Kudo F."/>
            <person name="Motegi A."/>
            <person name="Mizoue K."/>
            <person name="Eguchi T."/>
        </authorList>
    </citation>
    <scope>NUCLEOTIDE SEQUENCE [LARGE SCALE GENOMIC DNA]</scope>
    <source>
        <strain evidence="1 2">A-8890</strain>
    </source>
</reference>
<protein>
    <submittedName>
        <fullName evidence="1">Uncharacterized protein</fullName>
    </submittedName>
</protein>
<dbReference type="RefSeq" id="WP_286258103.1">
    <property type="nucleotide sequence ID" value="NZ_AP018448.1"/>
</dbReference>
<proteinExistence type="predicted"/>
<organism evidence="1 2">
    <name type="scientific">Streptomyces graminofaciens</name>
    <dbReference type="NCBI Taxonomy" id="68212"/>
    <lineage>
        <taxon>Bacteria</taxon>
        <taxon>Bacillati</taxon>
        <taxon>Actinomycetota</taxon>
        <taxon>Actinomycetes</taxon>
        <taxon>Kitasatosporales</taxon>
        <taxon>Streptomycetaceae</taxon>
        <taxon>Streptomyces</taxon>
    </lineage>
</organism>
<gene>
    <name evidence="1" type="ORF">SGFS_090470</name>
</gene>
<name>A0ABM7FN41_9ACTN</name>
<sequence>MIRRLLPTWARAVAGGRLEPLGWKAHGLRELDWRSWPARQTAAVEAFVCAWWADVVATPEPGRSVDEVFEACASILGTAAPLLERWPPGPVTDAHLVSCADGWIDDLLRDSLPFFHSDDELGLVVVPELQAWPARQAPARIEPHDYGLAVHAGLLGLPEGERGGRLH</sequence>
<evidence type="ECO:0000313" key="1">
    <source>
        <dbReference type="EMBL" id="BBC37753.1"/>
    </source>
</evidence>
<dbReference type="EMBL" id="AP018448">
    <property type="protein sequence ID" value="BBC37753.1"/>
    <property type="molecule type" value="Genomic_DNA"/>
</dbReference>